<gene>
    <name evidence="5" type="ORF">BN869_000011474_1</name>
</gene>
<dbReference type="PANTHER" id="PTHR10353:SF36">
    <property type="entry name" value="LP05116P"/>
    <property type="match status" value="1"/>
</dbReference>
<keyword evidence="2" id="KW-0378">Hydrolase</keyword>
<dbReference type="SUPFAM" id="SSF51445">
    <property type="entry name" value="(Trans)glycosidases"/>
    <property type="match status" value="1"/>
</dbReference>
<dbReference type="PANTHER" id="PTHR10353">
    <property type="entry name" value="GLYCOSYL HYDROLASE"/>
    <property type="match status" value="1"/>
</dbReference>
<evidence type="ECO:0000256" key="1">
    <source>
        <dbReference type="ARBA" id="ARBA00010838"/>
    </source>
</evidence>
<sequence>MAIKSIAEDPKYKGVLPPDFLHGYASAAYQIEGAASEGGRGPCIFDVSLKDFPDTGEVACKSYHMWRDDVELLRQYGARSYRFSISWTRIKPLGGKNDPVNQEGIDYYNNLVSQIPNHTLNQLSQPSSQINALLDAGIEPTVTLFHYDVPQALQERYRGFAAIDPTQLIEDFVDYARICFSAYGDRVKRWLTINEPYIFTISMVDHIKDWTNADLIRVGHNSLLTHAYATDLYRRDFQQSQKGQIGIELNNEWVEPIDDSPEAIAAANLSRGRTLGWGSQTTAWDAWGDLFLRFSDEEMKLLKGSADFFSINHYGTMYATGKPFKAEDAMGWQTMEEVNKSWEKDGKLIGKRGENGHPHMVGWGFRNLLIHCWENYAKDLDLPIYIYENGFPVEDEQHMPLEQILDDKDRQEFYSDYIRGLCDAVLDHGAKIQGYHCWSLLDNLEWVCGYGPRFGVTYIDKENGFKRIPKNSAKSLENIWKHVVSEK</sequence>
<dbReference type="GO" id="GO:0005975">
    <property type="term" value="P:carbohydrate metabolic process"/>
    <property type="evidence" value="ECO:0007669"/>
    <property type="project" value="InterPro"/>
</dbReference>
<name>A0A0B7KL41_BIOOC</name>
<evidence type="ECO:0000256" key="3">
    <source>
        <dbReference type="ARBA" id="ARBA00023295"/>
    </source>
</evidence>
<dbReference type="GO" id="GO:0008422">
    <property type="term" value="F:beta-glucosidase activity"/>
    <property type="evidence" value="ECO:0007669"/>
    <property type="project" value="TreeGrafter"/>
</dbReference>
<dbReference type="Gene3D" id="3.20.20.80">
    <property type="entry name" value="Glycosidases"/>
    <property type="match status" value="1"/>
</dbReference>
<keyword evidence="3" id="KW-0326">Glycosidase</keyword>
<evidence type="ECO:0000256" key="2">
    <source>
        <dbReference type="ARBA" id="ARBA00022801"/>
    </source>
</evidence>
<dbReference type="EMBL" id="CDPU01000052">
    <property type="protein sequence ID" value="CEO55416.1"/>
    <property type="molecule type" value="Genomic_DNA"/>
</dbReference>
<dbReference type="Pfam" id="PF00232">
    <property type="entry name" value="Glyco_hydro_1"/>
    <property type="match status" value="2"/>
</dbReference>
<dbReference type="AlphaFoldDB" id="A0A0B7KL41"/>
<evidence type="ECO:0000256" key="4">
    <source>
        <dbReference type="RuleBase" id="RU003690"/>
    </source>
</evidence>
<dbReference type="InterPro" id="IPR001360">
    <property type="entry name" value="Glyco_hydro_1"/>
</dbReference>
<evidence type="ECO:0000313" key="5">
    <source>
        <dbReference type="EMBL" id="CEO55416.1"/>
    </source>
</evidence>
<comment type="similarity">
    <text evidence="1 4">Belongs to the glycosyl hydrolase 1 family.</text>
</comment>
<evidence type="ECO:0008006" key="6">
    <source>
        <dbReference type="Google" id="ProtNLM"/>
    </source>
</evidence>
<reference evidence="5" key="1">
    <citation type="submission" date="2015-01" db="EMBL/GenBank/DDBJ databases">
        <authorList>
            <person name="Durling Mikael"/>
        </authorList>
    </citation>
    <scope>NUCLEOTIDE SEQUENCE</scope>
</reference>
<protein>
    <recommendedName>
        <fullName evidence="6">Beta-glucosidase</fullName>
    </recommendedName>
</protein>
<organism evidence="5">
    <name type="scientific">Bionectria ochroleuca</name>
    <name type="common">Gliocladium roseum</name>
    <dbReference type="NCBI Taxonomy" id="29856"/>
    <lineage>
        <taxon>Eukaryota</taxon>
        <taxon>Fungi</taxon>
        <taxon>Dikarya</taxon>
        <taxon>Ascomycota</taxon>
        <taxon>Pezizomycotina</taxon>
        <taxon>Sordariomycetes</taxon>
        <taxon>Hypocreomycetidae</taxon>
        <taxon>Hypocreales</taxon>
        <taxon>Bionectriaceae</taxon>
        <taxon>Clonostachys</taxon>
    </lineage>
</organism>
<dbReference type="PRINTS" id="PR00131">
    <property type="entry name" value="GLHYDRLASE1"/>
</dbReference>
<accession>A0A0B7KL41</accession>
<proteinExistence type="inferred from homology"/>
<dbReference type="InterPro" id="IPR017853">
    <property type="entry name" value="GH"/>
</dbReference>